<dbReference type="Proteomes" id="UP000203896">
    <property type="component" value="Segment"/>
</dbReference>
<accession>A0A0B7MSP8</accession>
<organism evidence="2 3">
    <name type="scientific">Enterobacteria phage GEC-3S</name>
    <dbReference type="NCBI Taxonomy" id="1222338"/>
    <lineage>
        <taxon>Viruses</taxon>
        <taxon>Duplodnaviria</taxon>
        <taxon>Heunggongvirae</taxon>
        <taxon>Uroviricota</taxon>
        <taxon>Caudoviricetes</taxon>
        <taxon>Pantevenvirales</taxon>
        <taxon>Straboviridae</taxon>
        <taxon>Krischvirus</taxon>
        <taxon>Krischvirus gec3s</taxon>
    </lineage>
</organism>
<reference evidence="2 3" key="1">
    <citation type="submission" date="2012-08" db="EMBL/GenBank/DDBJ databases">
        <title>Selection and characterization of a candidate therapeutic bacteriophage that lyses the German Escherichia coli O104:H4 outbreak strain.</title>
        <authorList>
            <person name="Merabishvilli M."/>
            <person name="De Vos D."/>
            <person name="Verbeken G."/>
            <person name="Kropinski A."/>
            <person name="Vandenheuvel D."/>
            <person name="Lavigne R."/>
            <person name="Wattiau P."/>
            <person name="Mast J."/>
            <person name="Ragimbeau C."/>
            <person name="Mossong J."/>
            <person name="Scheres J."/>
            <person name="Chanishvili N."/>
            <person name="Vaneechoutte M."/>
            <person name="Pirnay J.P."/>
        </authorList>
    </citation>
    <scope>NUCLEOTIDE SEQUENCE [LARGE SCALE GENOMIC DNA]</scope>
</reference>
<feature type="transmembrane region" description="Helical" evidence="1">
    <location>
        <begin position="69"/>
        <end position="94"/>
    </location>
</feature>
<dbReference type="RefSeq" id="YP_009118772.1">
    <property type="nucleotide sequence ID" value="NC_025425.1"/>
</dbReference>
<keyword evidence="3" id="KW-1185">Reference proteome</keyword>
<name>A0A0B7MSP8_9CAUD</name>
<dbReference type="KEGG" id="vg:23301327"/>
<proteinExistence type="predicted"/>
<gene>
    <name evidence="2" type="ORF">BN201_0089</name>
</gene>
<keyword evidence="1" id="KW-0812">Transmembrane</keyword>
<dbReference type="GeneID" id="23301327"/>
<evidence type="ECO:0000256" key="1">
    <source>
        <dbReference type="SAM" id="Phobius"/>
    </source>
</evidence>
<feature type="transmembrane region" description="Helical" evidence="1">
    <location>
        <begin position="6"/>
        <end position="26"/>
    </location>
</feature>
<evidence type="ECO:0000313" key="3">
    <source>
        <dbReference type="Proteomes" id="UP000203896"/>
    </source>
</evidence>
<dbReference type="EMBL" id="HE978309">
    <property type="protein sequence ID" value="CEO90692.1"/>
    <property type="molecule type" value="Genomic_DNA"/>
</dbReference>
<protein>
    <submittedName>
        <fullName evidence="2">Uncharacterized protein</fullName>
    </submittedName>
</protein>
<evidence type="ECO:0000313" key="2">
    <source>
        <dbReference type="EMBL" id="CEO90692.1"/>
    </source>
</evidence>
<keyword evidence="1" id="KW-1133">Transmembrane helix</keyword>
<keyword evidence="1" id="KW-0472">Membrane</keyword>
<sequence length="97" mass="11139">MLETIINLVVWTFIFVIVIMAGVEIVKQYLLQSRNKHVVVDMDSQGNKLIRLEDGREYWVGYPKTLKGFILAMSINIFFIGIWTYIGLGLAGFLEIN</sequence>